<dbReference type="SFLD" id="SFLDG01063">
    <property type="entry name" value="activating_enzymes__group_1"/>
    <property type="match status" value="1"/>
</dbReference>
<dbReference type="InterPro" id="IPR012837">
    <property type="entry name" value="NrdG"/>
</dbReference>
<gene>
    <name evidence="8" type="primary">nrdG</name>
    <name evidence="8" type="ORF">D7V94_05110</name>
</gene>
<name>A0A3A9B1Y5_9FIRM</name>
<dbReference type="SFLD" id="SFLDS00029">
    <property type="entry name" value="Radical_SAM"/>
    <property type="match status" value="1"/>
</dbReference>
<dbReference type="PANTHER" id="PTHR30352:SF2">
    <property type="entry name" value="ANAEROBIC RIBONUCLEOSIDE-TRIPHOSPHATE REDUCTASE-ACTIVATING PROTEIN"/>
    <property type="match status" value="1"/>
</dbReference>
<comment type="function">
    <text evidence="7">Activation of anaerobic ribonucleoside-triphosphate reductase under anaerobic conditions by generation of an organic free radical, using S-adenosylmethionine and reduced flavodoxin as cosubstrates to produce 5'-deoxy-adenosine.</text>
</comment>
<evidence type="ECO:0000313" key="9">
    <source>
        <dbReference type="Proteomes" id="UP000280696"/>
    </source>
</evidence>
<evidence type="ECO:0000256" key="3">
    <source>
        <dbReference type="ARBA" id="ARBA00022691"/>
    </source>
</evidence>
<dbReference type="GO" id="GO:0051539">
    <property type="term" value="F:4 iron, 4 sulfur cluster binding"/>
    <property type="evidence" value="ECO:0007669"/>
    <property type="project" value="UniProtKB-KW"/>
</dbReference>
<keyword evidence="2" id="KW-0004">4Fe-4S</keyword>
<evidence type="ECO:0000256" key="6">
    <source>
        <dbReference type="ARBA" id="ARBA00023014"/>
    </source>
</evidence>
<accession>A0A3A9B1Y5</accession>
<dbReference type="SFLD" id="SFLDF00299">
    <property type="entry name" value="anaerobic_ribonucleoside-triph"/>
    <property type="match status" value="1"/>
</dbReference>
<evidence type="ECO:0000256" key="5">
    <source>
        <dbReference type="ARBA" id="ARBA00023004"/>
    </source>
</evidence>
<dbReference type="Gene3D" id="3.20.20.70">
    <property type="entry name" value="Aldolase class I"/>
    <property type="match status" value="1"/>
</dbReference>
<keyword evidence="5" id="KW-0408">Iron</keyword>
<evidence type="ECO:0000256" key="1">
    <source>
        <dbReference type="ARBA" id="ARBA00001966"/>
    </source>
</evidence>
<dbReference type="PANTHER" id="PTHR30352">
    <property type="entry name" value="PYRUVATE FORMATE-LYASE-ACTIVATING ENZYME"/>
    <property type="match status" value="1"/>
</dbReference>
<keyword evidence="3" id="KW-0949">S-adenosyl-L-methionine</keyword>
<protein>
    <recommendedName>
        <fullName evidence="7">Anaerobic ribonucleoside-triphosphate reductase-activating protein</fullName>
        <ecNumber evidence="7">1.97.1.-</ecNumber>
    </recommendedName>
</protein>
<evidence type="ECO:0000256" key="2">
    <source>
        <dbReference type="ARBA" id="ARBA00022485"/>
    </source>
</evidence>
<dbReference type="NCBIfam" id="TIGR02491">
    <property type="entry name" value="NrdG"/>
    <property type="match status" value="1"/>
</dbReference>
<dbReference type="OrthoDB" id="9782387at2"/>
<keyword evidence="4" id="KW-0479">Metal-binding</keyword>
<dbReference type="AlphaFoldDB" id="A0A3A9B1Y5"/>
<dbReference type="GO" id="GO:0043365">
    <property type="term" value="F:[formate-C-acetyltransferase]-activating enzyme activity"/>
    <property type="evidence" value="ECO:0007669"/>
    <property type="project" value="InterPro"/>
</dbReference>
<sequence length="169" mass="19470">MRYHNITKDDMLNGDGLRVVLWVSGCSHCCKECQNPVTWDPAGGLLFDEEARQEIFEQLDKPYISGITFSGGDPLHAANRLDVRNLIREIKEKYPDKTIWLYTGDVWENVMHYSMMQDIDVLVDGEFQIDKKDNKLLWKGSSNQRVIDVKETLKQPDPGIPVLHCQNYA</sequence>
<keyword evidence="9" id="KW-1185">Reference proteome</keyword>
<organism evidence="8 9">
    <name type="scientific">Parablautia intestinalis</name>
    <dbReference type="NCBI Taxonomy" id="2320100"/>
    <lineage>
        <taxon>Bacteria</taxon>
        <taxon>Bacillati</taxon>
        <taxon>Bacillota</taxon>
        <taxon>Clostridia</taxon>
        <taxon>Lachnospirales</taxon>
        <taxon>Lachnospiraceae</taxon>
        <taxon>Parablautia</taxon>
    </lineage>
</organism>
<dbReference type="GO" id="GO:0004748">
    <property type="term" value="F:ribonucleoside-diphosphate reductase activity, thioredoxin disulfide as acceptor"/>
    <property type="evidence" value="ECO:0007669"/>
    <property type="project" value="TreeGrafter"/>
</dbReference>
<dbReference type="Proteomes" id="UP000280696">
    <property type="component" value="Unassembled WGS sequence"/>
</dbReference>
<dbReference type="CDD" id="cd01335">
    <property type="entry name" value="Radical_SAM"/>
    <property type="match status" value="1"/>
</dbReference>
<dbReference type="SUPFAM" id="SSF102114">
    <property type="entry name" value="Radical SAM enzymes"/>
    <property type="match status" value="1"/>
</dbReference>
<evidence type="ECO:0000313" key="8">
    <source>
        <dbReference type="EMBL" id="RKI92715.1"/>
    </source>
</evidence>
<dbReference type="Pfam" id="PF13353">
    <property type="entry name" value="Fer4_12"/>
    <property type="match status" value="1"/>
</dbReference>
<dbReference type="InterPro" id="IPR013785">
    <property type="entry name" value="Aldolase_TIM"/>
</dbReference>
<reference evidence="8 9" key="1">
    <citation type="submission" date="2018-09" db="EMBL/GenBank/DDBJ databases">
        <title>Murine metabolic-syndrome-specific gut microbial biobank.</title>
        <authorList>
            <person name="Liu C."/>
        </authorList>
    </citation>
    <scope>NUCLEOTIDE SEQUENCE [LARGE SCALE GENOMIC DNA]</scope>
    <source>
        <strain evidence="8 9">0.1xD8-82</strain>
    </source>
</reference>
<dbReference type="EMBL" id="RAYQ01000004">
    <property type="protein sequence ID" value="RKI92715.1"/>
    <property type="molecule type" value="Genomic_DNA"/>
</dbReference>
<dbReference type="SFLD" id="SFLDG01066">
    <property type="entry name" value="organic_radical-activating_enz"/>
    <property type="match status" value="1"/>
</dbReference>
<comment type="caution">
    <text evidence="8">The sequence shown here is derived from an EMBL/GenBank/DDBJ whole genome shotgun (WGS) entry which is preliminary data.</text>
</comment>
<dbReference type="PIRSF" id="PIRSF000368">
    <property type="entry name" value="NrdG"/>
    <property type="match status" value="1"/>
</dbReference>
<dbReference type="GO" id="GO:0046872">
    <property type="term" value="F:metal ion binding"/>
    <property type="evidence" value="ECO:0007669"/>
    <property type="project" value="UniProtKB-KW"/>
</dbReference>
<dbReference type="RefSeq" id="WP_120467478.1">
    <property type="nucleotide sequence ID" value="NZ_CATAJS010000046.1"/>
</dbReference>
<comment type="similarity">
    <text evidence="7">Belongs to the organic radical-activating enzymes family.</text>
</comment>
<keyword evidence="7" id="KW-0560">Oxidoreductase</keyword>
<evidence type="ECO:0000256" key="4">
    <source>
        <dbReference type="ARBA" id="ARBA00022723"/>
    </source>
</evidence>
<keyword evidence="6" id="KW-0411">Iron-sulfur</keyword>
<dbReference type="InterPro" id="IPR007197">
    <property type="entry name" value="rSAM"/>
</dbReference>
<proteinExistence type="inferred from homology"/>
<comment type="cofactor">
    <cofactor evidence="1">
        <name>[4Fe-4S] cluster</name>
        <dbReference type="ChEBI" id="CHEBI:49883"/>
    </cofactor>
</comment>
<evidence type="ECO:0000256" key="7">
    <source>
        <dbReference type="PIRNR" id="PIRNR000368"/>
    </source>
</evidence>
<dbReference type="InterPro" id="IPR034457">
    <property type="entry name" value="Organic_radical-activating"/>
</dbReference>
<dbReference type="InterPro" id="IPR058240">
    <property type="entry name" value="rSAM_sf"/>
</dbReference>
<dbReference type="EC" id="1.97.1.-" evidence="7"/>